<reference evidence="2 3" key="1">
    <citation type="journal article" date="2009" name="PLoS ONE">
        <title>Complete genome sequence of the aerobic CO-oxidizing thermophile Thermomicrobium roseum.</title>
        <authorList>
            <person name="Wu D."/>
            <person name="Raymond J."/>
            <person name="Wu M."/>
            <person name="Chatterji S."/>
            <person name="Ren Q."/>
            <person name="Graham J.E."/>
            <person name="Bryant D.A."/>
            <person name="Robb F."/>
            <person name="Colman A."/>
            <person name="Tallon L.J."/>
            <person name="Badger J.H."/>
            <person name="Madupu R."/>
            <person name="Ward N.L."/>
            <person name="Eisen J.A."/>
        </authorList>
    </citation>
    <scope>NUCLEOTIDE SEQUENCE [LARGE SCALE GENOMIC DNA]</scope>
    <source>
        <strain evidence="3">ATCC 27502 / DSM 5159 / P-2</strain>
    </source>
</reference>
<gene>
    <name evidence="2" type="ordered locus">trd_1941</name>
</gene>
<dbReference type="STRING" id="309801.trd_1941"/>
<feature type="domain" description="Class II aldolase/adducin N-terminal" evidence="1">
    <location>
        <begin position="236"/>
        <end position="401"/>
    </location>
</feature>
<accession>B9L241</accession>
<dbReference type="Pfam" id="PF00596">
    <property type="entry name" value="Aldolase_II"/>
    <property type="match status" value="1"/>
</dbReference>
<dbReference type="AlphaFoldDB" id="B9L241"/>
<dbReference type="SMART" id="SM01007">
    <property type="entry name" value="Aldolase_II"/>
    <property type="match status" value="1"/>
</dbReference>
<dbReference type="Gene3D" id="3.40.225.10">
    <property type="entry name" value="Class II aldolase/adducin N-terminal domain"/>
    <property type="match status" value="1"/>
</dbReference>
<proteinExistence type="predicted"/>
<keyword evidence="3" id="KW-1185">Reference proteome</keyword>
<sequence>MGYGPTREQSRRTTRTMTTEQKMYNQVEALAEALRLLSEEPESGTFTIYGEPPTPRLRWFVEGLRQELERHGHIYHEQPIPDIRLVLSVFQHDRPRRYRRKAQATFVVGITELPERPADVLSACYPFLLYALANLVLILVPGPEGPEAHFVTLERGHYGIPYQEGEDAQFFATIYERLHPLAASHLVINNVFRTDLEPELWNGDEITEQISRAGKRLEAMNLLPAPFPVHELLSEDDLRHVKRLYGLGGLSYGNLSARKDRHRFWMSASGVNKAQLEVIGRDILLVSGFDPTIPAIVLSVPPNVEPRRVSVDAIEHWMIYQQHPDIGAIVHVHAWMDGIRSTEINYPCGTLELALAVSNVLAQEPDPTRAVIGLKNHGVTITGRSMDEILERIDGKLIPQVPMA</sequence>
<dbReference type="HOGENOM" id="CLU_751856_0_0_0"/>
<dbReference type="EMBL" id="CP001275">
    <property type="protein sequence ID" value="ACM06128.1"/>
    <property type="molecule type" value="Genomic_DNA"/>
</dbReference>
<dbReference type="InterPro" id="IPR001303">
    <property type="entry name" value="Aldolase_II/adducin_N"/>
</dbReference>
<dbReference type="Proteomes" id="UP000000447">
    <property type="component" value="Chromosome"/>
</dbReference>
<evidence type="ECO:0000259" key="1">
    <source>
        <dbReference type="SMART" id="SM01007"/>
    </source>
</evidence>
<name>B9L241_THERP</name>
<organism evidence="2 3">
    <name type="scientific">Thermomicrobium roseum (strain ATCC 27502 / DSM 5159 / P-2)</name>
    <dbReference type="NCBI Taxonomy" id="309801"/>
    <lineage>
        <taxon>Bacteria</taxon>
        <taxon>Pseudomonadati</taxon>
        <taxon>Thermomicrobiota</taxon>
        <taxon>Thermomicrobia</taxon>
        <taxon>Thermomicrobiales</taxon>
        <taxon>Thermomicrobiaceae</taxon>
        <taxon>Thermomicrobium</taxon>
    </lineage>
</organism>
<dbReference type="KEGG" id="tro:trd_1941"/>
<dbReference type="InterPro" id="IPR036409">
    <property type="entry name" value="Aldolase_II/adducin_N_sf"/>
</dbReference>
<evidence type="ECO:0000313" key="2">
    <source>
        <dbReference type="EMBL" id="ACM06128.1"/>
    </source>
</evidence>
<dbReference type="eggNOG" id="COG0235">
    <property type="taxonomic scope" value="Bacteria"/>
</dbReference>
<protein>
    <recommendedName>
        <fullName evidence="1">Class II aldolase/adducin N-terminal domain-containing protein</fullName>
    </recommendedName>
</protein>
<evidence type="ECO:0000313" key="3">
    <source>
        <dbReference type="Proteomes" id="UP000000447"/>
    </source>
</evidence>
<dbReference type="SUPFAM" id="SSF53639">
    <property type="entry name" value="AraD/HMP-PK domain-like"/>
    <property type="match status" value="1"/>
</dbReference>